<reference evidence="1" key="1">
    <citation type="journal article" date="2020" name="New Phytol.">
        <title>Comparative genomics reveals dynamic genome evolution in host specialist ectomycorrhizal fungi.</title>
        <authorList>
            <person name="Lofgren L.A."/>
            <person name="Nguyen N.H."/>
            <person name="Vilgalys R."/>
            <person name="Ruytinx J."/>
            <person name="Liao H.L."/>
            <person name="Branco S."/>
            <person name="Kuo A."/>
            <person name="LaButti K."/>
            <person name="Lipzen A."/>
            <person name="Andreopoulos W."/>
            <person name="Pangilinan J."/>
            <person name="Riley R."/>
            <person name="Hundley H."/>
            <person name="Na H."/>
            <person name="Barry K."/>
            <person name="Grigoriev I.V."/>
            <person name="Stajich J.E."/>
            <person name="Kennedy P.G."/>
        </authorList>
    </citation>
    <scope>NUCLEOTIDE SEQUENCE</scope>
    <source>
        <strain evidence="1">DOB743</strain>
    </source>
</reference>
<dbReference type="Proteomes" id="UP000714275">
    <property type="component" value="Unassembled WGS sequence"/>
</dbReference>
<accession>A0A9P6ZYT9</accession>
<organism evidence="1 2">
    <name type="scientific">Suillus placidus</name>
    <dbReference type="NCBI Taxonomy" id="48579"/>
    <lineage>
        <taxon>Eukaryota</taxon>
        <taxon>Fungi</taxon>
        <taxon>Dikarya</taxon>
        <taxon>Basidiomycota</taxon>
        <taxon>Agaricomycotina</taxon>
        <taxon>Agaricomycetes</taxon>
        <taxon>Agaricomycetidae</taxon>
        <taxon>Boletales</taxon>
        <taxon>Suillineae</taxon>
        <taxon>Suillaceae</taxon>
        <taxon>Suillus</taxon>
    </lineage>
</organism>
<evidence type="ECO:0000313" key="2">
    <source>
        <dbReference type="Proteomes" id="UP000714275"/>
    </source>
</evidence>
<gene>
    <name evidence="1" type="ORF">EV702DRAFT_1044493</name>
</gene>
<proteinExistence type="predicted"/>
<dbReference type="OrthoDB" id="2620490at2759"/>
<keyword evidence="2" id="KW-1185">Reference proteome</keyword>
<dbReference type="EMBL" id="JABBWD010000015">
    <property type="protein sequence ID" value="KAG1778632.1"/>
    <property type="molecule type" value="Genomic_DNA"/>
</dbReference>
<comment type="caution">
    <text evidence="1">The sequence shown here is derived from an EMBL/GenBank/DDBJ whole genome shotgun (WGS) entry which is preliminary data.</text>
</comment>
<dbReference type="AlphaFoldDB" id="A0A9P6ZYT9"/>
<name>A0A9P6ZYT9_9AGAM</name>
<protein>
    <submittedName>
        <fullName evidence="1">Uncharacterized protein</fullName>
    </submittedName>
</protein>
<sequence>MTLSECDLIAFIPYQIQGYSVRQDFLYRNYFPLLAVFLLWSDFGSPYAVNIIKMMLEEHFRCDKSRLRITTHVLKAGNNYPEAMTPSFEWMKHFNYEGNLLIYVNTHSDTETGFLVITGNAENPQSAPINELLLNYIGDSNLRNVSHVNSAINKSSGAGPCYCGLVIC</sequence>
<evidence type="ECO:0000313" key="1">
    <source>
        <dbReference type="EMBL" id="KAG1778632.1"/>
    </source>
</evidence>